<evidence type="ECO:0000256" key="2">
    <source>
        <dbReference type="SAM" id="Phobius"/>
    </source>
</evidence>
<dbReference type="AlphaFoldDB" id="A0AAD2FIQ6"/>
<feature type="region of interest" description="Disordered" evidence="1">
    <location>
        <begin position="1"/>
        <end position="48"/>
    </location>
</feature>
<gene>
    <name evidence="3" type="ORF">CYCCA115_LOCUS4021</name>
</gene>
<comment type="caution">
    <text evidence="3">The sequence shown here is derived from an EMBL/GenBank/DDBJ whole genome shotgun (WGS) entry which is preliminary data.</text>
</comment>
<feature type="compositionally biased region" description="Polar residues" evidence="1">
    <location>
        <begin position="64"/>
        <end position="96"/>
    </location>
</feature>
<feature type="region of interest" description="Disordered" evidence="1">
    <location>
        <begin position="62"/>
        <end position="252"/>
    </location>
</feature>
<feature type="transmembrane region" description="Helical" evidence="2">
    <location>
        <begin position="268"/>
        <end position="290"/>
    </location>
</feature>
<evidence type="ECO:0000313" key="3">
    <source>
        <dbReference type="EMBL" id="CAJ1934681.1"/>
    </source>
</evidence>
<feature type="compositionally biased region" description="Acidic residues" evidence="1">
    <location>
        <begin position="103"/>
        <end position="121"/>
    </location>
</feature>
<feature type="compositionally biased region" description="Basic and acidic residues" evidence="1">
    <location>
        <begin position="225"/>
        <end position="241"/>
    </location>
</feature>
<feature type="compositionally biased region" description="Polar residues" evidence="1">
    <location>
        <begin position="25"/>
        <end position="36"/>
    </location>
</feature>
<keyword evidence="2" id="KW-1133">Transmembrane helix</keyword>
<feature type="compositionally biased region" description="Low complexity" evidence="1">
    <location>
        <begin position="186"/>
        <end position="197"/>
    </location>
</feature>
<feature type="compositionally biased region" description="Polar residues" evidence="1">
    <location>
        <begin position="156"/>
        <end position="185"/>
    </location>
</feature>
<feature type="compositionally biased region" description="Low complexity" evidence="1">
    <location>
        <begin position="37"/>
        <end position="48"/>
    </location>
</feature>
<sequence length="328" mass="35892">MNKEYTVEIRDKESEEKKERDEKFSGQQEDTNGNNASSSLSGKTKGSSEFSAVNMAGMVETGLGNLSSHSKGSYVSDNGDSKPYSQSSASHGSVANDSVWESDLNDEDEISFGYEDDDDDFYGTNGQEAAGRYPPQQELNPHIEQEYPIPHPPSSSTPEPQKPSVSLPANQQENNLKAQKGTAQQSLASKPAGSKSAGSRRSRRGSLGAPRRDDDDDNNAGKNTMTEEERRKRAFEERLATLERQSSKNQIQQQQQQRKKCCKCTRDIIPVVASLLLLAIGIGVAIFLLVGPNADDDGPSPTSAPTFTATPQRTIDPNPFRRMRGYEP</sequence>
<dbReference type="Proteomes" id="UP001295423">
    <property type="component" value="Unassembled WGS sequence"/>
</dbReference>
<protein>
    <submittedName>
        <fullName evidence="3">Uncharacterized protein</fullName>
    </submittedName>
</protein>
<keyword evidence="2" id="KW-0812">Transmembrane</keyword>
<evidence type="ECO:0000313" key="4">
    <source>
        <dbReference type="Proteomes" id="UP001295423"/>
    </source>
</evidence>
<feature type="compositionally biased region" description="Low complexity" evidence="1">
    <location>
        <begin position="299"/>
        <end position="311"/>
    </location>
</feature>
<organism evidence="3 4">
    <name type="scientific">Cylindrotheca closterium</name>
    <dbReference type="NCBI Taxonomy" id="2856"/>
    <lineage>
        <taxon>Eukaryota</taxon>
        <taxon>Sar</taxon>
        <taxon>Stramenopiles</taxon>
        <taxon>Ochrophyta</taxon>
        <taxon>Bacillariophyta</taxon>
        <taxon>Bacillariophyceae</taxon>
        <taxon>Bacillariophycidae</taxon>
        <taxon>Bacillariales</taxon>
        <taxon>Bacillariaceae</taxon>
        <taxon>Cylindrotheca</taxon>
    </lineage>
</organism>
<accession>A0AAD2FIQ6</accession>
<feature type="compositionally biased region" description="Basic and acidic residues" evidence="1">
    <location>
        <begin position="1"/>
        <end position="24"/>
    </location>
</feature>
<feature type="region of interest" description="Disordered" evidence="1">
    <location>
        <begin position="297"/>
        <end position="328"/>
    </location>
</feature>
<name>A0AAD2FIQ6_9STRA</name>
<keyword evidence="2" id="KW-0472">Membrane</keyword>
<dbReference type="EMBL" id="CAKOGP040000358">
    <property type="protein sequence ID" value="CAJ1934681.1"/>
    <property type="molecule type" value="Genomic_DNA"/>
</dbReference>
<reference evidence="3" key="1">
    <citation type="submission" date="2023-08" db="EMBL/GenBank/DDBJ databases">
        <authorList>
            <person name="Audoor S."/>
            <person name="Bilcke G."/>
        </authorList>
    </citation>
    <scope>NUCLEOTIDE SEQUENCE</scope>
</reference>
<keyword evidence="4" id="KW-1185">Reference proteome</keyword>
<proteinExistence type="predicted"/>
<evidence type="ECO:0000256" key="1">
    <source>
        <dbReference type="SAM" id="MobiDB-lite"/>
    </source>
</evidence>